<comment type="similarity">
    <text evidence="1">Belongs to the esterase D family.</text>
</comment>
<dbReference type="Gene3D" id="3.40.50.1820">
    <property type="entry name" value="alpha/beta hydrolase"/>
    <property type="match status" value="1"/>
</dbReference>
<dbReference type="Proteomes" id="UP000324550">
    <property type="component" value="Unassembled WGS sequence"/>
</dbReference>
<dbReference type="InterPro" id="IPR000801">
    <property type="entry name" value="Esterase-like"/>
</dbReference>
<dbReference type="GO" id="GO:0016788">
    <property type="term" value="F:hydrolase activity, acting on ester bonds"/>
    <property type="evidence" value="ECO:0007669"/>
    <property type="project" value="TreeGrafter"/>
</dbReference>
<keyword evidence="5" id="KW-1185">Reference proteome</keyword>
<protein>
    <submittedName>
        <fullName evidence="4">Alpha/beta hydrolase</fullName>
    </submittedName>
</protein>
<evidence type="ECO:0000313" key="5">
    <source>
        <dbReference type="Proteomes" id="UP000324550"/>
    </source>
</evidence>
<dbReference type="InterPro" id="IPR052558">
    <property type="entry name" value="Siderophore_Hydrolase_D"/>
</dbReference>
<proteinExistence type="inferred from homology"/>
<dbReference type="InterPro" id="IPR029058">
    <property type="entry name" value="AB_hydrolase_fold"/>
</dbReference>
<evidence type="ECO:0000256" key="1">
    <source>
        <dbReference type="ARBA" id="ARBA00005622"/>
    </source>
</evidence>
<dbReference type="EMBL" id="VSFC01000009">
    <property type="protein sequence ID" value="TYA59293.1"/>
    <property type="molecule type" value="Genomic_DNA"/>
</dbReference>
<organism evidence="4 5">
    <name type="scientific">Formosa maritima</name>
    <dbReference type="NCBI Taxonomy" id="2592046"/>
    <lineage>
        <taxon>Bacteria</taxon>
        <taxon>Pseudomonadati</taxon>
        <taxon>Bacteroidota</taxon>
        <taxon>Flavobacteriia</taxon>
        <taxon>Flavobacteriales</taxon>
        <taxon>Flavobacteriaceae</taxon>
        <taxon>Formosa</taxon>
    </lineage>
</organism>
<feature type="repeat" description="TPR" evidence="3">
    <location>
        <begin position="330"/>
        <end position="363"/>
    </location>
</feature>
<name>A0A5D0GK23_9FLAO</name>
<dbReference type="OrthoDB" id="9784036at2"/>
<dbReference type="Pfam" id="PF00756">
    <property type="entry name" value="Esterase"/>
    <property type="match status" value="1"/>
</dbReference>
<comment type="caution">
    <text evidence="4">The sequence shown here is derived from an EMBL/GenBank/DDBJ whole genome shotgun (WGS) entry which is preliminary data.</text>
</comment>
<dbReference type="InterPro" id="IPR011990">
    <property type="entry name" value="TPR-like_helical_dom_sf"/>
</dbReference>
<reference evidence="4 5" key="1">
    <citation type="submission" date="2019-08" db="EMBL/GenBank/DDBJ databases">
        <title>Formosa sediminis sp. nov., isolated from marine sediment.</title>
        <authorList>
            <person name="Cao W.R."/>
        </authorList>
    </citation>
    <scope>NUCLEOTIDE SEQUENCE [LARGE SCALE GENOMIC DNA]</scope>
    <source>
        <strain evidence="4 5">1494</strain>
    </source>
</reference>
<dbReference type="RefSeq" id="WP_148452486.1">
    <property type="nucleotide sequence ID" value="NZ_VSFC01000009.1"/>
</dbReference>
<dbReference type="SUPFAM" id="SSF48452">
    <property type="entry name" value="TPR-like"/>
    <property type="match status" value="1"/>
</dbReference>
<keyword evidence="3" id="KW-0802">TPR repeat</keyword>
<dbReference type="PROSITE" id="PS50005">
    <property type="entry name" value="TPR"/>
    <property type="match status" value="1"/>
</dbReference>
<accession>A0A5D0GK23</accession>
<sequence>MRTVVFIFICVFFQLTVSAQTEYLYQIGKKDSLFSNVLNESREIYVHIPESYQSKTEETYPVVYILDGDVLLPTAVNVHDYYSGGFMPEMIIVGISNAENRTRDLTTSKITSRRGMPYNKENGKADNFLEFIKTELIPYVEGKYPVTNYRTLIGHSYAGLFTIYTLLNKPELFENYISIDPSLDWDDQKLLKQAESIFLKNDYKGKGLFMSLGCQLHMQNADITIDNVMQDTSEYTLFARSNMMFSNVIEENPENSLFYKWQFYPNDLHGTIPQPSIKDGLIALFEWFQMESMDKINSPETSIEELLNVINHREEKLKKHFSYHVPPYPEYLFNMLGYMNIDMEQLDKSKMYFEQAIKYYPKSANAYDSMADYYEAITDYKNTLKYVALAYKISGNDYHKERLEKLKARN</sequence>
<evidence type="ECO:0000256" key="2">
    <source>
        <dbReference type="ARBA" id="ARBA00022801"/>
    </source>
</evidence>
<dbReference type="AlphaFoldDB" id="A0A5D0GK23"/>
<dbReference type="PANTHER" id="PTHR40841">
    <property type="entry name" value="SIDEROPHORE TRIACETYLFUSARININE C ESTERASE"/>
    <property type="match status" value="1"/>
</dbReference>
<evidence type="ECO:0000256" key="3">
    <source>
        <dbReference type="PROSITE-ProRule" id="PRU00339"/>
    </source>
</evidence>
<dbReference type="InterPro" id="IPR019734">
    <property type="entry name" value="TPR_rpt"/>
</dbReference>
<dbReference type="PANTHER" id="PTHR40841:SF2">
    <property type="entry name" value="SIDEROPHORE-DEGRADING ESTERASE (EUROFUNG)"/>
    <property type="match status" value="1"/>
</dbReference>
<evidence type="ECO:0000313" key="4">
    <source>
        <dbReference type="EMBL" id="TYA59293.1"/>
    </source>
</evidence>
<keyword evidence="2 4" id="KW-0378">Hydrolase</keyword>
<gene>
    <name evidence="4" type="ORF">FVF61_01380</name>
</gene>
<dbReference type="SUPFAM" id="SSF53474">
    <property type="entry name" value="alpha/beta-Hydrolases"/>
    <property type="match status" value="1"/>
</dbReference>